<proteinExistence type="inferred from homology"/>
<comment type="domain">
    <text evidence="12">Consists of three domains; the N-terminal catalytic domain, the editing domain and the C-terminal C-Ala domain. The editing domain removes incorrectly charged amino acids, while the C-Ala domain, along with tRNA(Ala), serves as a bridge to cooperatively bring together the editing and aminoacylation centers thus stimulating deacylation of misacylated tRNAs.</text>
</comment>
<evidence type="ECO:0000256" key="7">
    <source>
        <dbReference type="ARBA" id="ARBA00022833"/>
    </source>
</evidence>
<evidence type="ECO:0000256" key="2">
    <source>
        <dbReference type="ARBA" id="ARBA00022490"/>
    </source>
</evidence>
<comment type="subcellular location">
    <subcellularLocation>
        <location evidence="12">Cytoplasm</location>
    </subcellularLocation>
</comment>
<keyword evidence="10 12" id="KW-0648">Protein biosynthesis</keyword>
<comment type="function">
    <text evidence="12">Catalyzes the attachment of alanine to tRNA(Ala) in a two-step reaction: alanine is first activated by ATP to form Ala-AMP and then transferred to the acceptor end of tRNA(Ala). Also edits incorrectly charged Ser-tRNA(Ala) and Gly-tRNA(Ala) via its editing domain.</text>
</comment>
<dbReference type="SMART" id="SM00863">
    <property type="entry name" value="tRNA_SAD"/>
    <property type="match status" value="1"/>
</dbReference>
<dbReference type="GO" id="GO:0005524">
    <property type="term" value="F:ATP binding"/>
    <property type="evidence" value="ECO:0007669"/>
    <property type="project" value="UniProtKB-UniRule"/>
</dbReference>
<dbReference type="Gene3D" id="3.30.930.10">
    <property type="entry name" value="Bira Bifunctional Protein, Domain 2"/>
    <property type="match status" value="1"/>
</dbReference>
<keyword evidence="7 12" id="KW-0862">Zinc</keyword>
<evidence type="ECO:0000256" key="3">
    <source>
        <dbReference type="ARBA" id="ARBA00022555"/>
    </source>
</evidence>
<dbReference type="Pfam" id="PF02272">
    <property type="entry name" value="DHHA1"/>
    <property type="match status" value="1"/>
</dbReference>
<feature type="binding site" evidence="12">
    <location>
        <position position="647"/>
    </location>
    <ligand>
        <name>Zn(2+)</name>
        <dbReference type="ChEBI" id="CHEBI:29105"/>
    </ligand>
</feature>
<evidence type="ECO:0000256" key="12">
    <source>
        <dbReference type="HAMAP-Rule" id="MF_00036"/>
    </source>
</evidence>
<evidence type="ECO:0000256" key="11">
    <source>
        <dbReference type="ARBA" id="ARBA00023146"/>
    </source>
</evidence>
<dbReference type="FunFam" id="3.10.310.40:FF:000001">
    <property type="entry name" value="Alanine--tRNA ligase"/>
    <property type="match status" value="1"/>
</dbReference>
<evidence type="ECO:0000256" key="10">
    <source>
        <dbReference type="ARBA" id="ARBA00022917"/>
    </source>
</evidence>
<dbReference type="NCBIfam" id="TIGR03683">
    <property type="entry name" value="A-tRNA_syn_arch"/>
    <property type="match status" value="1"/>
</dbReference>
<comment type="cofactor">
    <cofactor evidence="12">
        <name>Zn(2+)</name>
        <dbReference type="ChEBI" id="CHEBI:29105"/>
    </cofactor>
    <text evidence="12">Binds 1 zinc ion per subunit.</text>
</comment>
<keyword evidence="9 12" id="KW-0694">RNA-binding</keyword>
<dbReference type="Gene3D" id="3.10.310.40">
    <property type="match status" value="1"/>
</dbReference>
<keyword evidence="8 12" id="KW-0067">ATP-binding</keyword>
<dbReference type="SUPFAM" id="SSF55186">
    <property type="entry name" value="ThrRS/AlaRS common domain"/>
    <property type="match status" value="1"/>
</dbReference>
<dbReference type="InterPro" id="IPR045864">
    <property type="entry name" value="aa-tRNA-synth_II/BPL/LPL"/>
</dbReference>
<dbReference type="AlphaFoldDB" id="A0A075GU57"/>
<dbReference type="InterPro" id="IPR012947">
    <property type="entry name" value="tRNA_SAD"/>
</dbReference>
<dbReference type="SUPFAM" id="SSF55681">
    <property type="entry name" value="Class II aaRS and biotin synthetases"/>
    <property type="match status" value="1"/>
</dbReference>
<gene>
    <name evidence="14" type="primary">AARS</name>
    <name evidence="12 14" type="synonym">alaS</name>
</gene>
<evidence type="ECO:0000256" key="1">
    <source>
        <dbReference type="ARBA" id="ARBA00008226"/>
    </source>
</evidence>
<accession>A0A075GU57</accession>
<sequence>MAFGEIDIPFFHDAGFVRKKCRVSDLWFWTRDKSRETCGDTIEDEYTFIGKPLIAGYPERGNALLTKMRETFLTFFEEQGHVRVQPYPVIARWRDDIHLTIASIADFQPDVTGGVIPPPANPLTISQPCIRLTDVAAVGRSGRHLTTFEMMAHHCFNRPKDGDIVYWIDQCVRLCDELFVERLGIDSGSITYVENPWSGGGNAGPAVEVIVGGLELATLVFMNLEEDPQGEIEIKGERYSEMDLQIIDTGYGLERFCWAAAGTPTIYEAIYPETVSWLRELSGFDSRLDMMKGIDSNLLLSELSMLAGILNIDVGTNVSSLYEKLVERLVSRGVDISLSDLKSITEPLSAIYAIPDHLQALCNMLGDGLVPSNVKAGYLARMLARRTLKMRDQIGIDVTLRGLGEHHLDVNLVGREFTQTRNGILTILELEENRYAQMLRAGEAAVRTALKDVASDAEEIDDEILFNLAESRGLQPDMVVEIAKSAGWPNLTVRLGLAADMAARHAKQTKETARGKKTSGLLPDDISLPVTSLDFYQDTAQSEFDAEVLHCKELSSDDLEKLNLSNEVIGVPSHGIVLNRTLFYPEGGGQLGDSGTITNGKTVKVLDSRINEGVVLHLTDGPLEGEVSGEINIERRRQLMDHHTSVHIVGGSARAILGPHIWQAGSNKGERYARLDVTHYQRLTRLQLDEIEDHANEIISRDLSVEKMVLDRADADAQFGFELYQGGPPKHKQIRVIKIGDHDVQACGGTHHDKVGQIGDIRIIRSSAVQDGVERLQIVAGETGREYARKQEAILAEASDVLGVNAEELPTAVQRFFDEWKSQKKTIENLEAEIVRLRTSGGGDDSFEKDGVRYVIMEGTGDMRQLLGMVGELTRDQANPTVAILGTREGGGKILVAITETSVASERHDAVEILNSISTHISGGGGGKPTFAQGGGSNPDGLDDALDAAKQLLGLQ</sequence>
<feature type="binding site" evidence="12">
    <location>
        <position position="751"/>
    </location>
    <ligand>
        <name>Zn(2+)</name>
        <dbReference type="ChEBI" id="CHEBI:29105"/>
    </ligand>
</feature>
<protein>
    <recommendedName>
        <fullName evidence="12">Alanine--tRNA ligase</fullName>
        <ecNumber evidence="12">6.1.1.7</ecNumber>
    </recommendedName>
    <alternativeName>
        <fullName evidence="12">Alanyl-tRNA synthetase</fullName>
        <shortName evidence="12">AlaRS</shortName>
    </alternativeName>
</protein>
<dbReference type="InterPro" id="IPR018165">
    <property type="entry name" value="Ala-tRNA-synth_IIc_core"/>
</dbReference>
<dbReference type="NCBIfam" id="TIGR00344">
    <property type="entry name" value="alaS"/>
    <property type="match status" value="1"/>
</dbReference>
<evidence type="ECO:0000256" key="9">
    <source>
        <dbReference type="ARBA" id="ARBA00022884"/>
    </source>
</evidence>
<dbReference type="GO" id="GO:0000049">
    <property type="term" value="F:tRNA binding"/>
    <property type="evidence" value="ECO:0007669"/>
    <property type="project" value="UniProtKB-KW"/>
</dbReference>
<evidence type="ECO:0000256" key="8">
    <source>
        <dbReference type="ARBA" id="ARBA00022840"/>
    </source>
</evidence>
<keyword evidence="5 12" id="KW-0479">Metal-binding</keyword>
<evidence type="ECO:0000313" key="14">
    <source>
        <dbReference type="EMBL" id="AIF05852.1"/>
    </source>
</evidence>
<dbReference type="InterPro" id="IPR018164">
    <property type="entry name" value="Ala-tRNA-synth_IIc_N"/>
</dbReference>
<evidence type="ECO:0000256" key="5">
    <source>
        <dbReference type="ARBA" id="ARBA00022723"/>
    </source>
</evidence>
<comment type="similarity">
    <text evidence="1 12">Belongs to the class-II aminoacyl-tRNA synthetase family.</text>
</comment>
<organism evidence="14">
    <name type="scientific">uncultured marine group II/III euryarchaeote KM3_187_D06</name>
    <dbReference type="NCBI Taxonomy" id="1457952"/>
    <lineage>
        <taxon>Archaea</taxon>
        <taxon>Methanobacteriati</taxon>
        <taxon>Methanobacteriota</taxon>
        <taxon>environmental samples</taxon>
    </lineage>
</organism>
<dbReference type="SUPFAM" id="SSF101353">
    <property type="entry name" value="Putative anticodon-binding domain of alanyl-tRNA synthetase (AlaRS)"/>
    <property type="match status" value="1"/>
</dbReference>
<dbReference type="Gene3D" id="3.30.54.20">
    <property type="match status" value="1"/>
</dbReference>
<evidence type="ECO:0000256" key="6">
    <source>
        <dbReference type="ARBA" id="ARBA00022741"/>
    </source>
</evidence>
<keyword evidence="2 12" id="KW-0963">Cytoplasm</keyword>
<feature type="domain" description="Alanyl-transfer RNA synthetases family profile" evidence="13">
    <location>
        <begin position="63"/>
        <end position="790"/>
    </location>
</feature>
<dbReference type="Gene3D" id="3.30.980.10">
    <property type="entry name" value="Threonyl-trna Synthetase, Chain A, domain 2"/>
    <property type="match status" value="1"/>
</dbReference>
<dbReference type="InterPro" id="IPR009000">
    <property type="entry name" value="Transl_B-barrel_sf"/>
</dbReference>
<dbReference type="PANTHER" id="PTHR11777:SF9">
    <property type="entry name" value="ALANINE--TRNA LIGASE, CYTOPLASMIC"/>
    <property type="match status" value="1"/>
</dbReference>
<dbReference type="GO" id="GO:0002161">
    <property type="term" value="F:aminoacyl-tRNA deacylase activity"/>
    <property type="evidence" value="ECO:0007669"/>
    <property type="project" value="TreeGrafter"/>
</dbReference>
<dbReference type="Gene3D" id="6.10.250.550">
    <property type="match status" value="1"/>
</dbReference>
<evidence type="ECO:0000259" key="13">
    <source>
        <dbReference type="PROSITE" id="PS50860"/>
    </source>
</evidence>
<dbReference type="PRINTS" id="PR00980">
    <property type="entry name" value="TRNASYNTHALA"/>
</dbReference>
<keyword evidence="3 12" id="KW-0820">tRNA-binding</keyword>
<comment type="catalytic activity">
    <reaction evidence="12">
        <text>tRNA(Ala) + L-alanine + ATP = L-alanyl-tRNA(Ala) + AMP + diphosphate</text>
        <dbReference type="Rhea" id="RHEA:12540"/>
        <dbReference type="Rhea" id="RHEA-COMP:9657"/>
        <dbReference type="Rhea" id="RHEA-COMP:9923"/>
        <dbReference type="ChEBI" id="CHEBI:30616"/>
        <dbReference type="ChEBI" id="CHEBI:33019"/>
        <dbReference type="ChEBI" id="CHEBI:57972"/>
        <dbReference type="ChEBI" id="CHEBI:78442"/>
        <dbReference type="ChEBI" id="CHEBI:78497"/>
        <dbReference type="ChEBI" id="CHEBI:456215"/>
        <dbReference type="EC" id="6.1.1.7"/>
    </reaction>
</comment>
<reference evidence="14" key="1">
    <citation type="journal article" date="2014" name="Genome Biol. Evol.">
        <title>Pangenome evidence for extensive interdomain horizontal transfer affecting lineage core and shell genes in uncultured planktonic thaumarchaeota and euryarchaeota.</title>
        <authorList>
            <person name="Deschamps P."/>
            <person name="Zivanovic Y."/>
            <person name="Moreira D."/>
            <person name="Rodriguez-Valera F."/>
            <person name="Lopez-Garcia P."/>
        </authorList>
    </citation>
    <scope>NUCLEOTIDE SEQUENCE</scope>
</reference>
<dbReference type="GO" id="GO:0008270">
    <property type="term" value="F:zinc ion binding"/>
    <property type="evidence" value="ECO:0007669"/>
    <property type="project" value="UniProtKB-UniRule"/>
</dbReference>
<dbReference type="Pfam" id="PF07973">
    <property type="entry name" value="tRNA_SAD"/>
    <property type="match status" value="1"/>
</dbReference>
<evidence type="ECO:0000256" key="4">
    <source>
        <dbReference type="ARBA" id="ARBA00022598"/>
    </source>
</evidence>
<dbReference type="Gene3D" id="2.40.30.130">
    <property type="match status" value="1"/>
</dbReference>
<dbReference type="InterPro" id="IPR002318">
    <property type="entry name" value="Ala-tRNA-lgiase_IIc"/>
</dbReference>
<feature type="binding site" evidence="12">
    <location>
        <position position="643"/>
    </location>
    <ligand>
        <name>Zn(2+)</name>
        <dbReference type="ChEBI" id="CHEBI:29105"/>
    </ligand>
</feature>
<dbReference type="EMBL" id="KF900751">
    <property type="protein sequence ID" value="AIF05852.1"/>
    <property type="molecule type" value="Genomic_DNA"/>
</dbReference>
<dbReference type="GO" id="GO:0004813">
    <property type="term" value="F:alanine-tRNA ligase activity"/>
    <property type="evidence" value="ECO:0007669"/>
    <property type="project" value="UniProtKB-UniRule"/>
</dbReference>
<dbReference type="InterPro" id="IPR018163">
    <property type="entry name" value="Thr/Ala-tRNA-synth_IIc_edit"/>
</dbReference>
<dbReference type="PROSITE" id="PS50860">
    <property type="entry name" value="AA_TRNA_LIGASE_II_ALA"/>
    <property type="match status" value="1"/>
</dbReference>
<feature type="binding site" evidence="12">
    <location>
        <position position="747"/>
    </location>
    <ligand>
        <name>Zn(2+)</name>
        <dbReference type="ChEBI" id="CHEBI:29105"/>
    </ligand>
</feature>
<dbReference type="GO" id="GO:0006419">
    <property type="term" value="P:alanyl-tRNA aminoacylation"/>
    <property type="evidence" value="ECO:0007669"/>
    <property type="project" value="UniProtKB-UniRule"/>
</dbReference>
<dbReference type="EC" id="6.1.1.7" evidence="12"/>
<dbReference type="SUPFAM" id="SSF50447">
    <property type="entry name" value="Translation proteins"/>
    <property type="match status" value="1"/>
</dbReference>
<dbReference type="InterPro" id="IPR018162">
    <property type="entry name" value="Ala-tRNA-ligase_IIc_anticod-bd"/>
</dbReference>
<keyword evidence="11 12" id="KW-0030">Aminoacyl-tRNA synthetase</keyword>
<dbReference type="InterPro" id="IPR003156">
    <property type="entry name" value="DHHA1_dom"/>
</dbReference>
<dbReference type="InterPro" id="IPR022429">
    <property type="entry name" value="Ala-tRNA_lgiase_arc"/>
</dbReference>
<name>A0A075GU57_9EURY</name>
<dbReference type="HAMAP" id="MF_00036_A">
    <property type="entry name" value="Ala_tRNA_synth_A"/>
    <property type="match status" value="1"/>
</dbReference>
<keyword evidence="4 12" id="KW-0436">Ligase</keyword>
<dbReference type="InterPro" id="IPR050058">
    <property type="entry name" value="Ala-tRNA_ligase"/>
</dbReference>
<dbReference type="Pfam" id="PF01411">
    <property type="entry name" value="tRNA-synt_2c"/>
    <property type="match status" value="1"/>
</dbReference>
<dbReference type="GO" id="GO:0005737">
    <property type="term" value="C:cytoplasm"/>
    <property type="evidence" value="ECO:0007669"/>
    <property type="project" value="UniProtKB-SubCell"/>
</dbReference>
<dbReference type="PANTHER" id="PTHR11777">
    <property type="entry name" value="ALANYL-TRNA SYNTHETASE"/>
    <property type="match status" value="1"/>
</dbReference>
<keyword evidence="6 12" id="KW-0547">Nucleotide-binding</keyword>